<dbReference type="Gene3D" id="3.30.420.130">
    <property type="entry name" value="Dinitrogenase iron-molybdenum cofactor biosynthesis domain"/>
    <property type="match status" value="1"/>
</dbReference>
<dbReference type="InterPro" id="IPR003731">
    <property type="entry name" value="Di-Nase_FeMo-co_biosynth"/>
</dbReference>
<accession>A0A2G9YBJ3</accession>
<sequence length="132" mass="14274">MRIAISTDGDFVSAHFGRCPSFTIVDVNKGKIAKKEIVDNPGHQPGFIPQFLHQKGVECIVAGGMGMRATQFFEEYGIKTIMGVSGKVDEVIEEVVKGTLKGGESLCKPGSGKGYGMEKSECDHPEKDKCNH</sequence>
<organism evidence="3 4">
    <name type="scientific">bacterium (Candidatus Ratteibacteria) CG23_combo_of_CG06-09_8_20_14_all_48_7</name>
    <dbReference type="NCBI Taxonomy" id="2014292"/>
    <lineage>
        <taxon>Bacteria</taxon>
        <taxon>Candidatus Ratteibacteria</taxon>
    </lineage>
</organism>
<feature type="region of interest" description="Disordered" evidence="1">
    <location>
        <begin position="108"/>
        <end position="132"/>
    </location>
</feature>
<protein>
    <submittedName>
        <fullName evidence="3">Dinitrogenase iron-molybdenum cofactor</fullName>
    </submittedName>
</protein>
<dbReference type="InterPro" id="IPR033913">
    <property type="entry name" value="MTH1175_dom"/>
</dbReference>
<dbReference type="Pfam" id="PF02579">
    <property type="entry name" value="Nitro_FeMo-Co"/>
    <property type="match status" value="1"/>
</dbReference>
<evidence type="ECO:0000313" key="3">
    <source>
        <dbReference type="EMBL" id="PIP16597.1"/>
    </source>
</evidence>
<evidence type="ECO:0000256" key="1">
    <source>
        <dbReference type="SAM" id="MobiDB-lite"/>
    </source>
</evidence>
<dbReference type="EMBL" id="PCRF01000054">
    <property type="protein sequence ID" value="PIP16597.1"/>
    <property type="molecule type" value="Genomic_DNA"/>
</dbReference>
<dbReference type="PANTHER" id="PTHR42983:SF1">
    <property type="entry name" value="IRON-MOLYBDENUM PROTEIN"/>
    <property type="match status" value="1"/>
</dbReference>
<dbReference type="AlphaFoldDB" id="A0A2G9YBJ3"/>
<proteinExistence type="predicted"/>
<evidence type="ECO:0000313" key="4">
    <source>
        <dbReference type="Proteomes" id="UP000230392"/>
    </source>
</evidence>
<dbReference type="PANTHER" id="PTHR42983">
    <property type="entry name" value="DINITROGENASE IRON-MOLYBDENUM COFACTOR PROTEIN-RELATED"/>
    <property type="match status" value="1"/>
</dbReference>
<dbReference type="CDD" id="cd00851">
    <property type="entry name" value="MTH1175"/>
    <property type="match status" value="1"/>
</dbReference>
<evidence type="ECO:0000259" key="2">
    <source>
        <dbReference type="Pfam" id="PF02579"/>
    </source>
</evidence>
<feature type="domain" description="Dinitrogenase iron-molybdenum cofactor biosynthesis" evidence="2">
    <location>
        <begin position="8"/>
        <end position="96"/>
    </location>
</feature>
<dbReference type="Proteomes" id="UP000230392">
    <property type="component" value="Unassembled WGS sequence"/>
</dbReference>
<gene>
    <name evidence="3" type="ORF">COX46_01260</name>
</gene>
<name>A0A2G9YBJ3_9BACT</name>
<feature type="compositionally biased region" description="Basic and acidic residues" evidence="1">
    <location>
        <begin position="116"/>
        <end position="132"/>
    </location>
</feature>
<comment type="caution">
    <text evidence="3">The sequence shown here is derived from an EMBL/GenBank/DDBJ whole genome shotgun (WGS) entry which is preliminary data.</text>
</comment>
<reference evidence="3 4" key="1">
    <citation type="submission" date="2017-09" db="EMBL/GenBank/DDBJ databases">
        <title>Depth-based differentiation of microbial function through sediment-hosted aquifers and enrichment of novel symbionts in the deep terrestrial subsurface.</title>
        <authorList>
            <person name="Probst A.J."/>
            <person name="Ladd B."/>
            <person name="Jarett J.K."/>
            <person name="Geller-Mcgrath D.E."/>
            <person name="Sieber C.M."/>
            <person name="Emerson J.B."/>
            <person name="Anantharaman K."/>
            <person name="Thomas B.C."/>
            <person name="Malmstrom R."/>
            <person name="Stieglmeier M."/>
            <person name="Klingl A."/>
            <person name="Woyke T."/>
            <person name="Ryan C.M."/>
            <person name="Banfield J.F."/>
        </authorList>
    </citation>
    <scope>NUCLEOTIDE SEQUENCE [LARGE SCALE GENOMIC DNA]</scope>
    <source>
        <strain evidence="3">CG23_combo_of_CG06-09_8_20_14_all_48_7</strain>
    </source>
</reference>
<dbReference type="SUPFAM" id="SSF53146">
    <property type="entry name" value="Nitrogenase accessory factor-like"/>
    <property type="match status" value="1"/>
</dbReference>
<dbReference type="InterPro" id="IPR036105">
    <property type="entry name" value="DiNase_FeMo-co_biosyn_sf"/>
</dbReference>